<dbReference type="InterPro" id="IPR009061">
    <property type="entry name" value="DNA-bd_dom_put_sf"/>
</dbReference>
<accession>A0A4Y8KZP4</accession>
<dbReference type="InterPro" id="IPR041657">
    <property type="entry name" value="HTH_17"/>
</dbReference>
<gene>
    <name evidence="2" type="ORF">E2605_13690</name>
</gene>
<dbReference type="Proteomes" id="UP000297861">
    <property type="component" value="Unassembled WGS sequence"/>
</dbReference>
<dbReference type="OrthoDB" id="1202080at2"/>
<sequence>MAKTNLKRLKAVENIQLNTDGSIIIKLNQEETPQNLTLPKEIQFEKDRLSQVEAANLFQVTVQTIINWSKKGIICRYKLGNRVFYLKSELLEAAKTSSSLQKI</sequence>
<evidence type="ECO:0000259" key="1">
    <source>
        <dbReference type="Pfam" id="PF12728"/>
    </source>
</evidence>
<keyword evidence="2" id="KW-0238">DNA-binding</keyword>
<dbReference type="RefSeq" id="WP_134436885.1">
    <property type="nucleotide sequence ID" value="NZ_SOML01000008.1"/>
</dbReference>
<comment type="caution">
    <text evidence="2">The sequence shown here is derived from an EMBL/GenBank/DDBJ whole genome shotgun (WGS) entry which is preliminary data.</text>
</comment>
<dbReference type="EMBL" id="SOML01000008">
    <property type="protein sequence ID" value="TFD95459.1"/>
    <property type="molecule type" value="Genomic_DNA"/>
</dbReference>
<evidence type="ECO:0000313" key="3">
    <source>
        <dbReference type="Proteomes" id="UP000297861"/>
    </source>
</evidence>
<dbReference type="Pfam" id="PF12728">
    <property type="entry name" value="HTH_17"/>
    <property type="match status" value="1"/>
</dbReference>
<protein>
    <submittedName>
        <fullName evidence="2">DNA-binding protein</fullName>
    </submittedName>
</protein>
<keyword evidence="3" id="KW-1185">Reference proteome</keyword>
<reference evidence="2 3" key="1">
    <citation type="submission" date="2019-03" db="EMBL/GenBank/DDBJ databases">
        <title>San Antonio Military Medical Center submission to MRSN (WRAIR), pending publication.</title>
        <authorList>
            <person name="Blyth D.M."/>
            <person name="Mccarthy S.L."/>
            <person name="Schall S.E."/>
            <person name="Stam J.A."/>
            <person name="Ong A.C."/>
            <person name="Mcgann P.T."/>
        </authorList>
    </citation>
    <scope>NUCLEOTIDE SEQUENCE [LARGE SCALE GENOMIC DNA]</scope>
    <source>
        <strain evidence="2 3">MRSN571793</strain>
    </source>
</reference>
<dbReference type="AlphaFoldDB" id="A0A4Y8KZP4"/>
<dbReference type="GO" id="GO:0003677">
    <property type="term" value="F:DNA binding"/>
    <property type="evidence" value="ECO:0007669"/>
    <property type="project" value="UniProtKB-KW"/>
</dbReference>
<proteinExistence type="predicted"/>
<dbReference type="SUPFAM" id="SSF46955">
    <property type="entry name" value="Putative DNA-binding domain"/>
    <property type="match status" value="1"/>
</dbReference>
<evidence type="ECO:0000313" key="2">
    <source>
        <dbReference type="EMBL" id="TFD95459.1"/>
    </source>
</evidence>
<name>A0A4Y8KZP4_9BACT</name>
<organism evidence="2 3">
    <name type="scientific">Dysgonomonas capnocytophagoides</name>
    <dbReference type="NCBI Taxonomy" id="45254"/>
    <lineage>
        <taxon>Bacteria</taxon>
        <taxon>Pseudomonadati</taxon>
        <taxon>Bacteroidota</taxon>
        <taxon>Bacteroidia</taxon>
        <taxon>Bacteroidales</taxon>
        <taxon>Dysgonomonadaceae</taxon>
        <taxon>Dysgonomonas</taxon>
    </lineage>
</organism>
<feature type="domain" description="Helix-turn-helix" evidence="1">
    <location>
        <begin position="53"/>
        <end position="94"/>
    </location>
</feature>